<dbReference type="PANTHER" id="PTHR18919:SF107">
    <property type="entry name" value="ACETYL-COA ACETYLTRANSFERASE, CYTOSOLIC"/>
    <property type="match status" value="1"/>
</dbReference>
<feature type="domain" description="Thiolase C-terminal" evidence="6">
    <location>
        <begin position="272"/>
        <end position="392"/>
    </location>
</feature>
<dbReference type="InterPro" id="IPR020610">
    <property type="entry name" value="Thiolase_AS"/>
</dbReference>
<name>A0ABU0F6S2_9HYPH</name>
<evidence type="ECO:0000313" key="8">
    <source>
        <dbReference type="Proteomes" id="UP001237448"/>
    </source>
</evidence>
<reference evidence="7 8" key="1">
    <citation type="submission" date="2023-07" db="EMBL/GenBank/DDBJ databases">
        <title>Genomic Encyclopedia of Type Strains, Phase IV (KMG-IV): sequencing the most valuable type-strain genomes for metagenomic binning, comparative biology and taxonomic classification.</title>
        <authorList>
            <person name="Goeker M."/>
        </authorList>
    </citation>
    <scope>NUCLEOTIDE SEQUENCE [LARGE SCALE GENOMIC DNA]</scope>
    <source>
        <strain evidence="7 8">DSM 5896</strain>
    </source>
</reference>
<evidence type="ECO:0000256" key="4">
    <source>
        <dbReference type="RuleBase" id="RU003557"/>
    </source>
</evidence>
<dbReference type="EC" id="2.3.1.9" evidence="7"/>
<gene>
    <name evidence="7" type="ORF">J3R73_000102</name>
</gene>
<dbReference type="Proteomes" id="UP001237448">
    <property type="component" value="Unassembled WGS sequence"/>
</dbReference>
<evidence type="ECO:0000256" key="1">
    <source>
        <dbReference type="ARBA" id="ARBA00010982"/>
    </source>
</evidence>
<dbReference type="Gene3D" id="3.40.47.10">
    <property type="match status" value="2"/>
</dbReference>
<dbReference type="InterPro" id="IPR020613">
    <property type="entry name" value="Thiolase_CS"/>
</dbReference>
<dbReference type="NCBIfam" id="TIGR01930">
    <property type="entry name" value="AcCoA-C-Actrans"/>
    <property type="match status" value="1"/>
</dbReference>
<feature type="domain" description="Thiolase N-terminal" evidence="5">
    <location>
        <begin position="10"/>
        <end position="261"/>
    </location>
</feature>
<dbReference type="PROSITE" id="PS00737">
    <property type="entry name" value="THIOLASE_2"/>
    <property type="match status" value="1"/>
</dbReference>
<dbReference type="Pfam" id="PF00108">
    <property type="entry name" value="Thiolase_N"/>
    <property type="match status" value="1"/>
</dbReference>
<evidence type="ECO:0000259" key="5">
    <source>
        <dbReference type="Pfam" id="PF00108"/>
    </source>
</evidence>
<dbReference type="InterPro" id="IPR002155">
    <property type="entry name" value="Thiolase"/>
</dbReference>
<dbReference type="Pfam" id="PF02803">
    <property type="entry name" value="Thiolase_C"/>
    <property type="match status" value="1"/>
</dbReference>
<evidence type="ECO:0000256" key="3">
    <source>
        <dbReference type="ARBA" id="ARBA00023315"/>
    </source>
</evidence>
<keyword evidence="3 4" id="KW-0012">Acyltransferase</keyword>
<protein>
    <submittedName>
        <fullName evidence="7">Acetyl-CoA C-acetyltransferase</fullName>
        <ecNumber evidence="7">2.3.1.9</ecNumber>
    </submittedName>
</protein>
<keyword evidence="2 4" id="KW-0808">Transferase</keyword>
<keyword evidence="8" id="KW-1185">Reference proteome</keyword>
<evidence type="ECO:0000256" key="2">
    <source>
        <dbReference type="ARBA" id="ARBA00022679"/>
    </source>
</evidence>
<evidence type="ECO:0000313" key="7">
    <source>
        <dbReference type="EMBL" id="MDQ0390310.1"/>
    </source>
</evidence>
<evidence type="ECO:0000259" key="6">
    <source>
        <dbReference type="Pfam" id="PF02803"/>
    </source>
</evidence>
<dbReference type="InterPro" id="IPR020617">
    <property type="entry name" value="Thiolase_C"/>
</dbReference>
<dbReference type="PANTHER" id="PTHR18919">
    <property type="entry name" value="ACETYL-COA C-ACYLTRANSFERASE"/>
    <property type="match status" value="1"/>
</dbReference>
<dbReference type="SUPFAM" id="SSF53901">
    <property type="entry name" value="Thiolase-like"/>
    <property type="match status" value="2"/>
</dbReference>
<organism evidence="7 8">
    <name type="scientific">Labrys monachus</name>
    <dbReference type="NCBI Taxonomy" id="217067"/>
    <lineage>
        <taxon>Bacteria</taxon>
        <taxon>Pseudomonadati</taxon>
        <taxon>Pseudomonadota</taxon>
        <taxon>Alphaproteobacteria</taxon>
        <taxon>Hyphomicrobiales</taxon>
        <taxon>Xanthobacteraceae</taxon>
        <taxon>Labrys</taxon>
    </lineage>
</organism>
<dbReference type="GO" id="GO:0003985">
    <property type="term" value="F:acetyl-CoA C-acetyltransferase activity"/>
    <property type="evidence" value="ECO:0007669"/>
    <property type="project" value="UniProtKB-EC"/>
</dbReference>
<dbReference type="PROSITE" id="PS00099">
    <property type="entry name" value="THIOLASE_3"/>
    <property type="match status" value="1"/>
</dbReference>
<comment type="caution">
    <text evidence="7">The sequence shown here is derived from an EMBL/GenBank/DDBJ whole genome shotgun (WGS) entry which is preliminary data.</text>
</comment>
<dbReference type="InterPro" id="IPR020616">
    <property type="entry name" value="Thiolase_N"/>
</dbReference>
<dbReference type="CDD" id="cd00751">
    <property type="entry name" value="thiolase"/>
    <property type="match status" value="1"/>
</dbReference>
<sequence length="394" mass="40517">MTTADIVLSHPVRTAIGAYNGALKGTRATDLGALVIRETLRRAGLDGRDIGSVVMGNVIQAGNRMNPARQASIGGGLPVSVPALTVNRVCGSGAQAIVTAAQQIIAGEMEAAVAGGMENMDRAPYLMEGGRWGYRMGPAEILDSMLTDGLVDAFSGEHSGWHTEDLVTQLQLSRVDQDRFAARSQQRFAAAQKAGKFAGEIVPVEVKGRKGMAVFADDEAPRPDTTIEGLAGLKPAFRKDGTITAGNAPGLNSGAAAMIVSTGAFADKAGLAPAARLVAYGVAAVEPGLFGLGPVPAIRIALERAGWALSSVERIEINEAFAAVPLAAIRQLGLPEDIVNVEGGAIAHGHPIGATGAVLTTRLVHSMRRDGLKRGLVSLCIGGGQGIALALETA</sequence>
<accession>A0ABU0F6S2</accession>
<proteinExistence type="inferred from homology"/>
<comment type="similarity">
    <text evidence="1 4">Belongs to the thiolase-like superfamily. Thiolase family.</text>
</comment>
<dbReference type="RefSeq" id="WP_307421472.1">
    <property type="nucleotide sequence ID" value="NZ_JAUSVK010000001.1"/>
</dbReference>
<dbReference type="EMBL" id="JAUSVK010000001">
    <property type="protein sequence ID" value="MDQ0390310.1"/>
    <property type="molecule type" value="Genomic_DNA"/>
</dbReference>
<dbReference type="PIRSF" id="PIRSF000429">
    <property type="entry name" value="Ac-CoA_Ac_transf"/>
    <property type="match status" value="1"/>
</dbReference>
<dbReference type="InterPro" id="IPR016039">
    <property type="entry name" value="Thiolase-like"/>
</dbReference>